<dbReference type="PANTHER" id="PTHR11439">
    <property type="entry name" value="GAG-POL-RELATED RETROTRANSPOSON"/>
    <property type="match status" value="1"/>
</dbReference>
<protein>
    <recommendedName>
        <fullName evidence="2">Reverse transcriptase Ty1/copia-type domain-containing protein</fullName>
    </recommendedName>
</protein>
<dbReference type="PANTHER" id="PTHR11439:SF461">
    <property type="entry name" value="OS10G0432200 PROTEIN"/>
    <property type="match status" value="1"/>
</dbReference>
<reference evidence="1" key="1">
    <citation type="submission" date="2018-02" db="EMBL/GenBank/DDBJ databases">
        <authorList>
            <person name="Cohen D.B."/>
            <person name="Kent A.D."/>
        </authorList>
    </citation>
    <scope>NUCLEOTIDE SEQUENCE</scope>
</reference>
<sequence>MIITSDDVHGIEDLKRFLAKYIFDLIARAGITDSKIVDTPIEYNNRLNTHDGESLPDATLYRQIVGSLVYLTVTRPDISYAIHIVSQFMAALRYLNYAVVLRVLWYLKGTLFHGLHFSSQSSLTLQAYSDVDWAGDPTDHRSTIGYYFFLDDSLISWHSKKQSVVTRSSTEAEYRELADTTVELLCL</sequence>
<accession>A0A2N9IPW5</accession>
<evidence type="ECO:0008006" key="2">
    <source>
        <dbReference type="Google" id="ProtNLM"/>
    </source>
</evidence>
<organism evidence="1">
    <name type="scientific">Fagus sylvatica</name>
    <name type="common">Beechnut</name>
    <dbReference type="NCBI Taxonomy" id="28930"/>
    <lineage>
        <taxon>Eukaryota</taxon>
        <taxon>Viridiplantae</taxon>
        <taxon>Streptophyta</taxon>
        <taxon>Embryophyta</taxon>
        <taxon>Tracheophyta</taxon>
        <taxon>Spermatophyta</taxon>
        <taxon>Magnoliopsida</taxon>
        <taxon>eudicotyledons</taxon>
        <taxon>Gunneridae</taxon>
        <taxon>Pentapetalae</taxon>
        <taxon>rosids</taxon>
        <taxon>fabids</taxon>
        <taxon>Fagales</taxon>
        <taxon>Fagaceae</taxon>
        <taxon>Fagus</taxon>
    </lineage>
</organism>
<dbReference type="CDD" id="cd09272">
    <property type="entry name" value="RNase_HI_RT_Ty1"/>
    <property type="match status" value="1"/>
</dbReference>
<gene>
    <name evidence="1" type="ORF">FSB_LOCUS54196</name>
</gene>
<dbReference type="AlphaFoldDB" id="A0A2N9IPW5"/>
<proteinExistence type="predicted"/>
<dbReference type="EMBL" id="OIVN01006151">
    <property type="protein sequence ID" value="SPD26314.1"/>
    <property type="molecule type" value="Genomic_DNA"/>
</dbReference>
<name>A0A2N9IPW5_FAGSY</name>
<evidence type="ECO:0000313" key="1">
    <source>
        <dbReference type="EMBL" id="SPD26314.1"/>
    </source>
</evidence>